<reference evidence="2" key="1">
    <citation type="journal article" date="2006" name="PLoS Biol.">
        <title>Macronuclear genome sequence of the ciliate Tetrahymena thermophila, a model eukaryote.</title>
        <authorList>
            <person name="Eisen J.A."/>
            <person name="Coyne R.S."/>
            <person name="Wu M."/>
            <person name="Wu D."/>
            <person name="Thiagarajan M."/>
            <person name="Wortman J.R."/>
            <person name="Badger J.H."/>
            <person name="Ren Q."/>
            <person name="Amedeo P."/>
            <person name="Jones K.M."/>
            <person name="Tallon L.J."/>
            <person name="Delcher A.L."/>
            <person name="Salzberg S.L."/>
            <person name="Silva J.C."/>
            <person name="Haas B.J."/>
            <person name="Majoros W.H."/>
            <person name="Farzad M."/>
            <person name="Carlton J.M."/>
            <person name="Smith R.K. Jr."/>
            <person name="Garg J."/>
            <person name="Pearlman R.E."/>
            <person name="Karrer K.M."/>
            <person name="Sun L."/>
            <person name="Manning G."/>
            <person name="Elde N.C."/>
            <person name="Turkewitz A.P."/>
            <person name="Asai D.J."/>
            <person name="Wilkes D.E."/>
            <person name="Wang Y."/>
            <person name="Cai H."/>
            <person name="Collins K."/>
            <person name="Stewart B.A."/>
            <person name="Lee S.R."/>
            <person name="Wilamowska K."/>
            <person name="Weinberg Z."/>
            <person name="Ruzzo W.L."/>
            <person name="Wloga D."/>
            <person name="Gaertig J."/>
            <person name="Frankel J."/>
            <person name="Tsao C.-C."/>
            <person name="Gorovsky M.A."/>
            <person name="Keeling P.J."/>
            <person name="Waller R.F."/>
            <person name="Patron N.J."/>
            <person name="Cherry J.M."/>
            <person name="Stover N.A."/>
            <person name="Krieger C.J."/>
            <person name="del Toro C."/>
            <person name="Ryder H.F."/>
            <person name="Williamson S.C."/>
            <person name="Barbeau R.A."/>
            <person name="Hamilton E.P."/>
            <person name="Orias E."/>
        </authorList>
    </citation>
    <scope>NUCLEOTIDE SEQUENCE [LARGE SCALE GENOMIC DNA]</scope>
    <source>
        <strain evidence="2">SB210</strain>
    </source>
</reference>
<dbReference type="InParanoid" id="W7XI21"/>
<dbReference type="RefSeq" id="XP_012653195.1">
    <property type="nucleotide sequence ID" value="XM_012797741.1"/>
</dbReference>
<sequence>MQINILQNKKIFFYLIRSSFFFYYASDDEYKNEQSQCLSDVKSNHMIRKKKLSNLLSELSKCPNLIHLYLNLYWKKTNVNNPLDQFSSENKDNYQSFSLNLKESFRKSLKSYYILYIKSWFNQLLMFQKDIFFGLNQLDNYSHFEISLG</sequence>
<dbReference type="EMBL" id="GG662695">
    <property type="protein sequence ID" value="EWS74271.1"/>
    <property type="molecule type" value="Genomic_DNA"/>
</dbReference>
<name>W7XI21_TETTS</name>
<evidence type="ECO:0000313" key="1">
    <source>
        <dbReference type="EMBL" id="EWS74271.1"/>
    </source>
</evidence>
<dbReference type="GeneID" id="24442547"/>
<dbReference type="AlphaFoldDB" id="W7XI21"/>
<dbReference type="Proteomes" id="UP000009168">
    <property type="component" value="Unassembled WGS sequence"/>
</dbReference>
<protein>
    <submittedName>
        <fullName evidence="1">Uncharacterized protein</fullName>
    </submittedName>
</protein>
<organism evidence="1 2">
    <name type="scientific">Tetrahymena thermophila (strain SB210)</name>
    <dbReference type="NCBI Taxonomy" id="312017"/>
    <lineage>
        <taxon>Eukaryota</taxon>
        <taxon>Sar</taxon>
        <taxon>Alveolata</taxon>
        <taxon>Ciliophora</taxon>
        <taxon>Intramacronucleata</taxon>
        <taxon>Oligohymenophorea</taxon>
        <taxon>Hymenostomatida</taxon>
        <taxon>Tetrahymenina</taxon>
        <taxon>Tetrahymenidae</taxon>
        <taxon>Tetrahymena</taxon>
    </lineage>
</organism>
<accession>W7XI21</accession>
<keyword evidence="2" id="KW-1185">Reference proteome</keyword>
<gene>
    <name evidence="1" type="ORF">TTHERM_002653327</name>
</gene>
<proteinExistence type="predicted"/>
<dbReference type="KEGG" id="tet:TTHERM_002653327"/>
<evidence type="ECO:0000313" key="2">
    <source>
        <dbReference type="Proteomes" id="UP000009168"/>
    </source>
</evidence>